<feature type="domain" description="Arrestin-like N-terminal" evidence="1">
    <location>
        <begin position="17"/>
        <end position="106"/>
    </location>
</feature>
<reference evidence="2" key="2">
    <citation type="journal article" date="2023" name="IMA Fungus">
        <title>Comparative genomic study of the Penicillium genus elucidates a diverse pangenome and 15 lateral gene transfer events.</title>
        <authorList>
            <person name="Petersen C."/>
            <person name="Sorensen T."/>
            <person name="Nielsen M.R."/>
            <person name="Sondergaard T.E."/>
            <person name="Sorensen J.L."/>
            <person name="Fitzpatrick D.A."/>
            <person name="Frisvad J.C."/>
            <person name="Nielsen K.L."/>
        </authorList>
    </citation>
    <scope>NUCLEOTIDE SEQUENCE</scope>
    <source>
        <strain evidence="2">IBT 35673</strain>
    </source>
</reference>
<dbReference type="InterPro" id="IPR011021">
    <property type="entry name" value="Arrestin-like_N"/>
</dbReference>
<proteinExistence type="predicted"/>
<evidence type="ECO:0000259" key="1">
    <source>
        <dbReference type="Pfam" id="PF00339"/>
    </source>
</evidence>
<dbReference type="Pfam" id="PF00339">
    <property type="entry name" value="Arrestin_N"/>
    <property type="match status" value="1"/>
</dbReference>
<gene>
    <name evidence="2" type="ORF">N7452_001095</name>
</gene>
<organism evidence="2 3">
    <name type="scientific">Penicillium brevicompactum</name>
    <dbReference type="NCBI Taxonomy" id="5074"/>
    <lineage>
        <taxon>Eukaryota</taxon>
        <taxon>Fungi</taxon>
        <taxon>Dikarya</taxon>
        <taxon>Ascomycota</taxon>
        <taxon>Pezizomycotina</taxon>
        <taxon>Eurotiomycetes</taxon>
        <taxon>Eurotiomycetidae</taxon>
        <taxon>Eurotiales</taxon>
        <taxon>Aspergillaceae</taxon>
        <taxon>Penicillium</taxon>
    </lineage>
</organism>
<evidence type="ECO:0000313" key="2">
    <source>
        <dbReference type="EMBL" id="KAJ5352121.1"/>
    </source>
</evidence>
<name>A0A9W9URI6_PENBR</name>
<evidence type="ECO:0000313" key="3">
    <source>
        <dbReference type="Proteomes" id="UP001147695"/>
    </source>
</evidence>
<dbReference type="EMBL" id="JAPZBQ010000001">
    <property type="protein sequence ID" value="KAJ5352121.1"/>
    <property type="molecule type" value="Genomic_DNA"/>
</dbReference>
<dbReference type="CDD" id="cd22952">
    <property type="entry name" value="ART10-like"/>
    <property type="match status" value="1"/>
</dbReference>
<protein>
    <recommendedName>
        <fullName evidence="1">Arrestin-like N-terminal domain-containing protein</fullName>
    </recommendedName>
</protein>
<reference evidence="2" key="1">
    <citation type="submission" date="2022-12" db="EMBL/GenBank/DDBJ databases">
        <authorList>
            <person name="Petersen C."/>
        </authorList>
    </citation>
    <scope>NUCLEOTIDE SEQUENCE</scope>
    <source>
        <strain evidence="2">IBT 35673</strain>
    </source>
</reference>
<dbReference type="Gene3D" id="2.60.40.640">
    <property type="match status" value="1"/>
</dbReference>
<dbReference type="Proteomes" id="UP001147695">
    <property type="component" value="Unassembled WGS sequence"/>
</dbReference>
<dbReference type="InterPro" id="IPR014752">
    <property type="entry name" value="Arrestin-like_C"/>
</dbReference>
<sequence>MLLKLGSVWLPRAPMEVEIKLDQEDSVYTPRDTISGEVVLHSDSAADLSTVVLKLSGTAISRLSHTNRTETHQRIFPPDVLMKEKESRGSSVTIGSGNYTLPFSITTCDLQFKYLSDPLPQQRPLKQECVLMVNPQIVSGSPLSFKIDTELQNGPCLLLNQPIPLKIDITKHGDVCCGIILNEFQTMLVEKTQVKAQGITESSTSTWIVQSSANMDYPVALAKSRAGKLVTLRDSIYSQHPLPSGLTSSFEEFDFLVYVMGSASLIPPLIQL</sequence>
<comment type="caution">
    <text evidence="2">The sequence shown here is derived from an EMBL/GenBank/DDBJ whole genome shotgun (WGS) entry which is preliminary data.</text>
</comment>
<accession>A0A9W9URI6</accession>
<dbReference type="AlphaFoldDB" id="A0A9W9URI6"/>